<comment type="catalytic activity">
    <reaction evidence="12">
        <text>L-serine + acetyl-CoA = O-acetyl-L-serine + CoA</text>
        <dbReference type="Rhea" id="RHEA:24560"/>
        <dbReference type="ChEBI" id="CHEBI:33384"/>
        <dbReference type="ChEBI" id="CHEBI:57287"/>
        <dbReference type="ChEBI" id="CHEBI:57288"/>
        <dbReference type="ChEBI" id="CHEBI:58340"/>
        <dbReference type="EC" id="2.3.1.30"/>
    </reaction>
</comment>
<proteinExistence type="inferred from homology"/>
<name>A0A1G6PXF2_9BACT</name>
<dbReference type="PANTHER" id="PTHR42811">
    <property type="entry name" value="SERINE ACETYLTRANSFERASE"/>
    <property type="match status" value="1"/>
</dbReference>
<dbReference type="InterPro" id="IPR011004">
    <property type="entry name" value="Trimer_LpxA-like_sf"/>
</dbReference>
<dbReference type="UniPathway" id="UPA00136">
    <property type="reaction ID" value="UER00199"/>
</dbReference>
<comment type="subcellular location">
    <subcellularLocation>
        <location evidence="1">Cytoplasm</location>
    </subcellularLocation>
</comment>
<dbReference type="InterPro" id="IPR005881">
    <property type="entry name" value="Ser_O-AcTrfase"/>
</dbReference>
<dbReference type="NCBIfam" id="TIGR01172">
    <property type="entry name" value="cysE"/>
    <property type="match status" value="1"/>
</dbReference>
<dbReference type="FunFam" id="1.10.3130.10:FF:000003">
    <property type="entry name" value="Serine acetyltransferase"/>
    <property type="match status" value="1"/>
</dbReference>
<dbReference type="Gene3D" id="1.10.3130.10">
    <property type="entry name" value="serine acetyltransferase, domain 1"/>
    <property type="match status" value="1"/>
</dbReference>
<keyword evidence="15" id="KW-1185">Reference proteome</keyword>
<evidence type="ECO:0000313" key="15">
    <source>
        <dbReference type="Proteomes" id="UP000199411"/>
    </source>
</evidence>
<evidence type="ECO:0000256" key="11">
    <source>
        <dbReference type="ARBA" id="ARBA00023315"/>
    </source>
</evidence>
<dbReference type="EC" id="2.3.1.30" evidence="4"/>
<evidence type="ECO:0000256" key="9">
    <source>
        <dbReference type="ARBA" id="ARBA00022737"/>
    </source>
</evidence>
<comment type="pathway">
    <text evidence="2">Amino-acid biosynthesis; L-cysteine biosynthesis; L-cysteine from L-serine: step 1/2.</text>
</comment>
<dbReference type="GO" id="GO:0006535">
    <property type="term" value="P:cysteine biosynthetic process from serine"/>
    <property type="evidence" value="ECO:0007669"/>
    <property type="project" value="InterPro"/>
</dbReference>
<protein>
    <recommendedName>
        <fullName evidence="5">Serine acetyltransferase</fullName>
        <ecNumber evidence="4">2.3.1.30</ecNumber>
    </recommendedName>
</protein>
<evidence type="ECO:0000313" key="14">
    <source>
        <dbReference type="EMBL" id="SDC84779.1"/>
    </source>
</evidence>
<evidence type="ECO:0000256" key="12">
    <source>
        <dbReference type="ARBA" id="ARBA00049486"/>
    </source>
</evidence>
<dbReference type="Pfam" id="PF06426">
    <property type="entry name" value="SATase_N"/>
    <property type="match status" value="1"/>
</dbReference>
<evidence type="ECO:0000256" key="8">
    <source>
        <dbReference type="ARBA" id="ARBA00022679"/>
    </source>
</evidence>
<keyword evidence="8 14" id="KW-0808">Transferase</keyword>
<accession>A0A1G6PXF2</accession>
<dbReference type="InterPro" id="IPR045304">
    <property type="entry name" value="LbH_SAT"/>
</dbReference>
<keyword evidence="6" id="KW-0963">Cytoplasm</keyword>
<dbReference type="Gene3D" id="2.160.10.10">
    <property type="entry name" value="Hexapeptide repeat proteins"/>
    <property type="match status" value="1"/>
</dbReference>
<dbReference type="EMBL" id="FMYU01000010">
    <property type="protein sequence ID" value="SDC84779.1"/>
    <property type="molecule type" value="Genomic_DNA"/>
</dbReference>
<dbReference type="CDD" id="cd03354">
    <property type="entry name" value="LbH_SAT"/>
    <property type="match status" value="1"/>
</dbReference>
<evidence type="ECO:0000256" key="6">
    <source>
        <dbReference type="ARBA" id="ARBA00022490"/>
    </source>
</evidence>
<evidence type="ECO:0000256" key="3">
    <source>
        <dbReference type="ARBA" id="ARBA00007274"/>
    </source>
</evidence>
<evidence type="ECO:0000256" key="2">
    <source>
        <dbReference type="ARBA" id="ARBA00004876"/>
    </source>
</evidence>
<evidence type="ECO:0000259" key="13">
    <source>
        <dbReference type="Pfam" id="PF06426"/>
    </source>
</evidence>
<dbReference type="InterPro" id="IPR001451">
    <property type="entry name" value="Hexapep"/>
</dbReference>
<keyword evidence="10" id="KW-0198">Cysteine biosynthesis</keyword>
<dbReference type="InterPro" id="IPR053376">
    <property type="entry name" value="Serine_acetyltransferase"/>
</dbReference>
<dbReference type="GO" id="GO:0009001">
    <property type="term" value="F:serine O-acetyltransferase activity"/>
    <property type="evidence" value="ECO:0007669"/>
    <property type="project" value="UniProtKB-EC"/>
</dbReference>
<dbReference type="FunFam" id="2.160.10.10:FF:000007">
    <property type="entry name" value="Serine acetyltransferase"/>
    <property type="match status" value="1"/>
</dbReference>
<dbReference type="GO" id="GO:0005737">
    <property type="term" value="C:cytoplasm"/>
    <property type="evidence" value="ECO:0007669"/>
    <property type="project" value="UniProtKB-SubCell"/>
</dbReference>
<evidence type="ECO:0000256" key="7">
    <source>
        <dbReference type="ARBA" id="ARBA00022605"/>
    </source>
</evidence>
<evidence type="ECO:0000256" key="5">
    <source>
        <dbReference type="ARBA" id="ARBA00018522"/>
    </source>
</evidence>
<keyword evidence="11" id="KW-0012">Acyltransferase</keyword>
<dbReference type="RefSeq" id="WP_051438122.1">
    <property type="nucleotide sequence ID" value="NZ_FMYU01000010.1"/>
</dbReference>
<dbReference type="Proteomes" id="UP000199411">
    <property type="component" value="Unassembled WGS sequence"/>
</dbReference>
<dbReference type="SUPFAM" id="SSF51161">
    <property type="entry name" value="Trimeric LpxA-like enzymes"/>
    <property type="match status" value="1"/>
</dbReference>
<reference evidence="15" key="1">
    <citation type="submission" date="2016-10" db="EMBL/GenBank/DDBJ databases">
        <authorList>
            <person name="Varghese N."/>
            <person name="Submissions S."/>
        </authorList>
    </citation>
    <scope>NUCLEOTIDE SEQUENCE [LARGE SCALE GENOMIC DNA]</scope>
    <source>
        <strain evidence="15">DSM 8415</strain>
    </source>
</reference>
<evidence type="ECO:0000256" key="4">
    <source>
        <dbReference type="ARBA" id="ARBA00013266"/>
    </source>
</evidence>
<evidence type="ECO:0000256" key="10">
    <source>
        <dbReference type="ARBA" id="ARBA00023192"/>
    </source>
</evidence>
<dbReference type="NCBIfam" id="NF041874">
    <property type="entry name" value="EPS_EpsC"/>
    <property type="match status" value="1"/>
</dbReference>
<dbReference type="InterPro" id="IPR042122">
    <property type="entry name" value="Ser_AcTrfase_N_sf"/>
</dbReference>
<sequence>MRKKFLLTLPIVAVGIYFGKKTKIIEQAKQDINNIFEKDPAARSIPEVVLCYPGLHALWMHRFSHYLWNKNLKLIARFTSHVSRFLTGIEIHPAAKIGKNFFIDHGMGVVIGETAEIGDNVTLYQGVTLGGTSLEKVKRHPTLGNNIVVGSGAKILGAFKIGDNSKIGSNSVVVREVPDNSTVVGVPGKIIKKEPAEERKDFDHTKLPDVEGKLFRYLLHRIEELEKEIQALSKGDKEVIKIEEEKNIKELKSIENYIKSFDIGIGGVNGKNDN</sequence>
<organism evidence="14 15">
    <name type="scientific">Desulfurella multipotens</name>
    <dbReference type="NCBI Taxonomy" id="79269"/>
    <lineage>
        <taxon>Bacteria</taxon>
        <taxon>Pseudomonadati</taxon>
        <taxon>Campylobacterota</taxon>
        <taxon>Desulfurellia</taxon>
        <taxon>Desulfurellales</taxon>
        <taxon>Desulfurellaceae</taxon>
        <taxon>Desulfurella</taxon>
    </lineage>
</organism>
<dbReference type="Pfam" id="PF00132">
    <property type="entry name" value="Hexapep"/>
    <property type="match status" value="1"/>
</dbReference>
<evidence type="ECO:0000256" key="1">
    <source>
        <dbReference type="ARBA" id="ARBA00004496"/>
    </source>
</evidence>
<gene>
    <name evidence="14" type="ORF">SAMN05660835_01464</name>
</gene>
<keyword evidence="7" id="KW-0028">Amino-acid biosynthesis</keyword>
<dbReference type="AlphaFoldDB" id="A0A1G6PXF2"/>
<dbReference type="InterPro" id="IPR010493">
    <property type="entry name" value="Ser_AcTrfase_N"/>
</dbReference>
<keyword evidence="9" id="KW-0677">Repeat</keyword>
<feature type="domain" description="Serine acetyltransferase N-terminal" evidence="13">
    <location>
        <begin position="18"/>
        <end position="58"/>
    </location>
</feature>
<comment type="similarity">
    <text evidence="3">Belongs to the transferase hexapeptide repeat family.</text>
</comment>